<name>A0A8S3WDS2_PARAO</name>
<dbReference type="EMBL" id="CAJQZP010000295">
    <property type="protein sequence ID" value="CAG4954996.1"/>
    <property type="molecule type" value="Genomic_DNA"/>
</dbReference>
<dbReference type="GO" id="GO:0030036">
    <property type="term" value="P:actin cytoskeleton organization"/>
    <property type="evidence" value="ECO:0007669"/>
    <property type="project" value="TreeGrafter"/>
</dbReference>
<evidence type="ECO:0000313" key="1">
    <source>
        <dbReference type="EMBL" id="CAG4954996.1"/>
    </source>
</evidence>
<proteinExistence type="predicted"/>
<accession>A0A8S3WDS2</accession>
<dbReference type="Proteomes" id="UP000691718">
    <property type="component" value="Unassembled WGS sequence"/>
</dbReference>
<gene>
    <name evidence="1" type="ORF">PAPOLLO_LOCUS5206</name>
</gene>
<dbReference type="AlphaFoldDB" id="A0A8S3WDS2"/>
<sequence>MSVPNLSADQITEIEAAEACKWLRAAGFPQYAQMYEVILDVGLYGIGWLSIRLPNKSPCNRLGSGPQPSFIDLQLFRDSELFPDFSTRLSSAAAKVLPVQF</sequence>
<reference evidence="1" key="1">
    <citation type="submission" date="2021-04" db="EMBL/GenBank/DDBJ databases">
        <authorList>
            <person name="Tunstrom K."/>
        </authorList>
    </citation>
    <scope>NUCLEOTIDE SEQUENCE</scope>
</reference>
<evidence type="ECO:0000313" key="2">
    <source>
        <dbReference type="Proteomes" id="UP000691718"/>
    </source>
</evidence>
<dbReference type="GO" id="GO:0035023">
    <property type="term" value="P:regulation of Rho protein signal transduction"/>
    <property type="evidence" value="ECO:0007669"/>
    <property type="project" value="TreeGrafter"/>
</dbReference>
<comment type="caution">
    <text evidence="1">The sequence shown here is derived from an EMBL/GenBank/DDBJ whole genome shotgun (WGS) entry which is preliminary data.</text>
</comment>
<dbReference type="PANTHER" id="PTHR12659">
    <property type="entry name" value="RHO-TYPE GTPASE ACTIVATING PROTEIN"/>
    <property type="match status" value="1"/>
</dbReference>
<dbReference type="GO" id="GO:0005096">
    <property type="term" value="F:GTPase activator activity"/>
    <property type="evidence" value="ECO:0007669"/>
    <property type="project" value="TreeGrafter"/>
</dbReference>
<dbReference type="PANTHER" id="PTHR12659:SF7">
    <property type="entry name" value="CROSSVEINLESS C, ISOFORM C"/>
    <property type="match status" value="1"/>
</dbReference>
<organism evidence="1 2">
    <name type="scientific">Parnassius apollo</name>
    <name type="common">Apollo butterfly</name>
    <name type="synonym">Papilio apollo</name>
    <dbReference type="NCBI Taxonomy" id="110799"/>
    <lineage>
        <taxon>Eukaryota</taxon>
        <taxon>Metazoa</taxon>
        <taxon>Ecdysozoa</taxon>
        <taxon>Arthropoda</taxon>
        <taxon>Hexapoda</taxon>
        <taxon>Insecta</taxon>
        <taxon>Pterygota</taxon>
        <taxon>Neoptera</taxon>
        <taxon>Endopterygota</taxon>
        <taxon>Lepidoptera</taxon>
        <taxon>Glossata</taxon>
        <taxon>Ditrysia</taxon>
        <taxon>Papilionoidea</taxon>
        <taxon>Papilionidae</taxon>
        <taxon>Parnassiinae</taxon>
        <taxon>Parnassini</taxon>
        <taxon>Parnassius</taxon>
        <taxon>Parnassius</taxon>
    </lineage>
</organism>
<protein>
    <submittedName>
        <fullName evidence="1">(apollo) hypothetical protein</fullName>
    </submittedName>
</protein>
<keyword evidence="2" id="KW-1185">Reference proteome</keyword>
<dbReference type="OrthoDB" id="8123415at2759"/>